<evidence type="ECO:0000256" key="6">
    <source>
        <dbReference type="ARBA" id="ARBA00022925"/>
    </source>
</evidence>
<keyword evidence="3" id="KW-0600">Photoreceptor protein</keyword>
<evidence type="ECO:0000256" key="9">
    <source>
        <dbReference type="ARBA" id="ARBA00023136"/>
    </source>
</evidence>
<evidence type="ECO:0000256" key="3">
    <source>
        <dbReference type="ARBA" id="ARBA00022543"/>
    </source>
</evidence>
<comment type="subcellular location">
    <subcellularLocation>
        <location evidence="1">Membrane</location>
        <topology evidence="1">Multi-pass membrane protein</topology>
    </subcellularLocation>
</comment>
<evidence type="ECO:0000256" key="4">
    <source>
        <dbReference type="ARBA" id="ARBA00022606"/>
    </source>
</evidence>
<dbReference type="PANTHER" id="PTHR28286:SF2">
    <property type="entry name" value="BACTERIORHODOPSIN _OPSIN, NOPA (EUROFUNG)"/>
    <property type="match status" value="1"/>
</dbReference>
<evidence type="ECO:0000256" key="2">
    <source>
        <dbReference type="ARBA" id="ARBA00008130"/>
    </source>
</evidence>
<evidence type="ECO:0000256" key="8">
    <source>
        <dbReference type="ARBA" id="ARBA00022991"/>
    </source>
</evidence>
<evidence type="ECO:0000313" key="12">
    <source>
        <dbReference type="EMBL" id="PWN90643.1"/>
    </source>
</evidence>
<dbReference type="SUPFAM" id="SSF81321">
    <property type="entry name" value="Family A G protein-coupled receptor-like"/>
    <property type="match status" value="1"/>
</dbReference>
<dbReference type="InParanoid" id="A0A316YRK3"/>
<evidence type="ECO:0000256" key="11">
    <source>
        <dbReference type="SAM" id="Phobius"/>
    </source>
</evidence>
<evidence type="ECO:0000256" key="7">
    <source>
        <dbReference type="ARBA" id="ARBA00022989"/>
    </source>
</evidence>
<organism evidence="12 13">
    <name type="scientific">Acaromyces ingoldii</name>
    <dbReference type="NCBI Taxonomy" id="215250"/>
    <lineage>
        <taxon>Eukaryota</taxon>
        <taxon>Fungi</taxon>
        <taxon>Dikarya</taxon>
        <taxon>Basidiomycota</taxon>
        <taxon>Ustilaginomycotina</taxon>
        <taxon>Exobasidiomycetes</taxon>
        <taxon>Exobasidiales</taxon>
        <taxon>Cryptobasidiaceae</taxon>
        <taxon>Acaromyces</taxon>
    </lineage>
</organism>
<keyword evidence="7 11" id="KW-1133">Transmembrane helix</keyword>
<keyword evidence="10 12" id="KW-0675">Receptor</keyword>
<keyword evidence="6" id="KW-0681">Retinal protein</keyword>
<feature type="transmembrane region" description="Helical" evidence="11">
    <location>
        <begin position="135"/>
        <end position="155"/>
    </location>
</feature>
<keyword evidence="4" id="KW-0716">Sensory transduction</keyword>
<evidence type="ECO:0000256" key="5">
    <source>
        <dbReference type="ARBA" id="ARBA00022692"/>
    </source>
</evidence>
<gene>
    <name evidence="12" type="ORF">FA10DRAFT_267094</name>
</gene>
<keyword evidence="13" id="KW-1185">Reference proteome</keyword>
<evidence type="ECO:0000313" key="13">
    <source>
        <dbReference type="Proteomes" id="UP000245768"/>
    </source>
</evidence>
<dbReference type="Proteomes" id="UP000245768">
    <property type="component" value="Unassembled WGS sequence"/>
</dbReference>
<dbReference type="InterPro" id="IPR001425">
    <property type="entry name" value="Arc/bac/fun_rhodopsins"/>
</dbReference>
<keyword evidence="9 11" id="KW-0472">Membrane</keyword>
<feature type="transmembrane region" description="Helical" evidence="11">
    <location>
        <begin position="35"/>
        <end position="54"/>
    </location>
</feature>
<keyword evidence="8" id="KW-0157">Chromophore</keyword>
<dbReference type="GO" id="GO:0005886">
    <property type="term" value="C:plasma membrane"/>
    <property type="evidence" value="ECO:0007669"/>
    <property type="project" value="TreeGrafter"/>
</dbReference>
<name>A0A316YRK3_9BASI</name>
<accession>A0A316YRK3</accession>
<feature type="transmembrane region" description="Helical" evidence="11">
    <location>
        <begin position="230"/>
        <end position="252"/>
    </location>
</feature>
<dbReference type="PRINTS" id="PR00251">
    <property type="entry name" value="BACTRLOPSIN"/>
</dbReference>
<dbReference type="PANTHER" id="PTHR28286">
    <property type="match status" value="1"/>
</dbReference>
<comment type="similarity">
    <text evidence="2">Belongs to the archaeal/bacterial/fungal opsin family.</text>
</comment>
<dbReference type="GO" id="GO:0007602">
    <property type="term" value="P:phototransduction"/>
    <property type="evidence" value="ECO:0007669"/>
    <property type="project" value="UniProtKB-KW"/>
</dbReference>
<dbReference type="PROSITE" id="PS00950">
    <property type="entry name" value="BACTERIAL_OPSIN_1"/>
    <property type="match status" value="1"/>
</dbReference>
<dbReference type="FunFam" id="1.20.1070.10:FF:000160">
    <property type="entry name" value="Related to Opsin-1"/>
    <property type="match status" value="1"/>
</dbReference>
<dbReference type="GO" id="GO:0009881">
    <property type="term" value="F:photoreceptor activity"/>
    <property type="evidence" value="ECO:0007669"/>
    <property type="project" value="UniProtKB-KW"/>
</dbReference>
<evidence type="ECO:0000256" key="1">
    <source>
        <dbReference type="ARBA" id="ARBA00004141"/>
    </source>
</evidence>
<feature type="transmembrane region" description="Helical" evidence="11">
    <location>
        <begin position="200"/>
        <end position="218"/>
    </location>
</feature>
<dbReference type="RefSeq" id="XP_025377841.1">
    <property type="nucleotide sequence ID" value="XM_025521773.1"/>
</dbReference>
<dbReference type="Pfam" id="PF01036">
    <property type="entry name" value="Bac_rhodopsin"/>
    <property type="match status" value="1"/>
</dbReference>
<dbReference type="EMBL" id="KZ819636">
    <property type="protein sequence ID" value="PWN90643.1"/>
    <property type="molecule type" value="Genomic_DNA"/>
</dbReference>
<dbReference type="InterPro" id="IPR018229">
    <property type="entry name" value="Rhodopsin_retinal_BS"/>
</dbReference>
<dbReference type="GO" id="GO:0005783">
    <property type="term" value="C:endoplasmic reticulum"/>
    <property type="evidence" value="ECO:0007669"/>
    <property type="project" value="TreeGrafter"/>
</dbReference>
<dbReference type="SMART" id="SM01021">
    <property type="entry name" value="Bac_rhodopsin"/>
    <property type="match status" value="1"/>
</dbReference>
<sequence length="286" mass="31542">MNAFFEDFKKQPVGIPKIPTPIQHPEEVTQFGETWLWGTFGFMALGAVVFFVTSQRASYRYRALHVTNFFICSIAAVAYFAMASGIGKTLVHSDPHNRSSSREVFYARYIDWLLTTPLLLLDLTLIAGLPKAETLVVVGADVFMIVTGLIGALHPSLRFRWGLYAFSCLAFLYVVLQLVTSARSYAFLRSPKVGNHFNQVALALVVVWTAYPIVWAFAEGTGKMSVDNEVLAFGILDIIAKPVWGLWILLALPDEGHVLLPESWTAPLGSVSGGNYGAIPSHEEQA</sequence>
<keyword evidence="5 11" id="KW-0812">Transmembrane</keyword>
<reference evidence="12 13" key="1">
    <citation type="journal article" date="2018" name="Mol. Biol. Evol.">
        <title>Broad Genomic Sampling Reveals a Smut Pathogenic Ancestry of the Fungal Clade Ustilaginomycotina.</title>
        <authorList>
            <person name="Kijpornyongpan T."/>
            <person name="Mondo S.J."/>
            <person name="Barry K."/>
            <person name="Sandor L."/>
            <person name="Lee J."/>
            <person name="Lipzen A."/>
            <person name="Pangilinan J."/>
            <person name="LaButti K."/>
            <person name="Hainaut M."/>
            <person name="Henrissat B."/>
            <person name="Grigoriev I.V."/>
            <person name="Spatafora J.W."/>
            <person name="Aime M.C."/>
        </authorList>
    </citation>
    <scope>NUCLEOTIDE SEQUENCE [LARGE SCALE GENOMIC DNA]</scope>
    <source>
        <strain evidence="12 13">MCA 4198</strain>
    </source>
</reference>
<evidence type="ECO:0000256" key="10">
    <source>
        <dbReference type="ARBA" id="ARBA00023170"/>
    </source>
</evidence>
<protein>
    <submittedName>
        <fullName evidence="12">Family A G protein-coupled receptor-like protein</fullName>
    </submittedName>
</protein>
<dbReference type="OrthoDB" id="536545at2759"/>
<feature type="transmembrane region" description="Helical" evidence="11">
    <location>
        <begin position="161"/>
        <end position="179"/>
    </location>
</feature>
<dbReference type="GO" id="GO:0005216">
    <property type="term" value="F:monoatomic ion channel activity"/>
    <property type="evidence" value="ECO:0007669"/>
    <property type="project" value="InterPro"/>
</dbReference>
<feature type="transmembrane region" description="Helical" evidence="11">
    <location>
        <begin position="66"/>
        <end position="86"/>
    </location>
</feature>
<proteinExistence type="inferred from homology"/>
<dbReference type="FunCoup" id="A0A316YRK3">
    <property type="interactions" value="76"/>
</dbReference>
<dbReference type="GeneID" id="37043689"/>
<dbReference type="AlphaFoldDB" id="A0A316YRK3"/>
<dbReference type="Gene3D" id="1.20.1070.10">
    <property type="entry name" value="Rhodopsin 7-helix transmembrane proteins"/>
    <property type="match status" value="1"/>
</dbReference>